<gene>
    <name evidence="11" type="ORF">KC19_1G084900</name>
    <name evidence="12" type="ORF">KC19_1G085100</name>
</gene>
<protein>
    <recommendedName>
        <fullName evidence="9">V-type proton ATPase subunit a</fullName>
    </recommendedName>
</protein>
<accession>A0A8T0J3T7</accession>
<organism evidence="11 13">
    <name type="scientific">Ceratodon purpureus</name>
    <name type="common">Fire moss</name>
    <name type="synonym">Dicranum purpureum</name>
    <dbReference type="NCBI Taxonomy" id="3225"/>
    <lineage>
        <taxon>Eukaryota</taxon>
        <taxon>Viridiplantae</taxon>
        <taxon>Streptophyta</taxon>
        <taxon>Embryophyta</taxon>
        <taxon>Bryophyta</taxon>
        <taxon>Bryophytina</taxon>
        <taxon>Bryopsida</taxon>
        <taxon>Dicranidae</taxon>
        <taxon>Pseudoditrichales</taxon>
        <taxon>Ditrichaceae</taxon>
        <taxon>Ceratodon</taxon>
    </lineage>
</organism>
<feature type="transmembrane region" description="Helical" evidence="9">
    <location>
        <begin position="642"/>
        <end position="661"/>
    </location>
</feature>
<evidence type="ECO:0000313" key="12">
    <source>
        <dbReference type="EMBL" id="KAG0590259.1"/>
    </source>
</evidence>
<proteinExistence type="inferred from homology"/>
<evidence type="ECO:0000256" key="1">
    <source>
        <dbReference type="ARBA" id="ARBA00004141"/>
    </source>
</evidence>
<dbReference type="GO" id="GO:0007035">
    <property type="term" value="P:vacuolar acidification"/>
    <property type="evidence" value="ECO:0007669"/>
    <property type="project" value="TreeGrafter"/>
</dbReference>
<evidence type="ECO:0000256" key="2">
    <source>
        <dbReference type="ARBA" id="ARBA00009904"/>
    </source>
</evidence>
<dbReference type="OrthoDB" id="10264220at2759"/>
<dbReference type="GO" id="GO:0051117">
    <property type="term" value="F:ATPase binding"/>
    <property type="evidence" value="ECO:0007669"/>
    <property type="project" value="TreeGrafter"/>
</dbReference>
<feature type="coiled-coil region" evidence="10">
    <location>
        <begin position="91"/>
        <end position="125"/>
    </location>
</feature>
<comment type="caution">
    <text evidence="11">The sequence shown here is derived from an EMBL/GenBank/DDBJ whole genome shotgun (WGS) entry which is preliminary data.</text>
</comment>
<evidence type="ECO:0000256" key="3">
    <source>
        <dbReference type="ARBA" id="ARBA00022448"/>
    </source>
</evidence>
<keyword evidence="13" id="KW-1185">Reference proteome</keyword>
<keyword evidence="6 9" id="KW-1133">Transmembrane helix</keyword>
<comment type="similarity">
    <text evidence="2 9">Belongs to the V-ATPase 116 kDa subunit family.</text>
</comment>
<evidence type="ECO:0000256" key="4">
    <source>
        <dbReference type="ARBA" id="ARBA00022692"/>
    </source>
</evidence>
<dbReference type="InterPro" id="IPR026028">
    <property type="entry name" value="V-type_ATPase_116kDa_su_euka"/>
</dbReference>
<evidence type="ECO:0000256" key="9">
    <source>
        <dbReference type="RuleBase" id="RU361189"/>
    </source>
</evidence>
<feature type="transmembrane region" description="Helical" evidence="9">
    <location>
        <begin position="763"/>
        <end position="783"/>
    </location>
</feature>
<comment type="subcellular location">
    <subcellularLocation>
        <location evidence="1">Membrane</location>
        <topology evidence="1">Multi-pass membrane protein</topology>
    </subcellularLocation>
</comment>
<dbReference type="EMBL" id="CM026421">
    <property type="protein sequence ID" value="KAG0590259.1"/>
    <property type="molecule type" value="Genomic_DNA"/>
</dbReference>
<evidence type="ECO:0000256" key="5">
    <source>
        <dbReference type="ARBA" id="ARBA00022781"/>
    </source>
</evidence>
<dbReference type="PANTHER" id="PTHR11629:SF63">
    <property type="entry name" value="V-TYPE PROTON ATPASE SUBUNIT A"/>
    <property type="match status" value="1"/>
</dbReference>
<dbReference type="PIRSF" id="PIRSF001293">
    <property type="entry name" value="ATP6V0A1"/>
    <property type="match status" value="1"/>
</dbReference>
<dbReference type="InterPro" id="IPR002490">
    <property type="entry name" value="V-ATPase_116kDa_su"/>
</dbReference>
<dbReference type="AlphaFoldDB" id="A0A8T0J3T7"/>
<feature type="transmembrane region" description="Helical" evidence="9">
    <location>
        <begin position="423"/>
        <end position="447"/>
    </location>
</feature>
<evidence type="ECO:0000313" key="13">
    <source>
        <dbReference type="Proteomes" id="UP000822688"/>
    </source>
</evidence>
<evidence type="ECO:0000256" key="7">
    <source>
        <dbReference type="ARBA" id="ARBA00023065"/>
    </source>
</evidence>
<feature type="transmembrane region" description="Helical" evidence="9">
    <location>
        <begin position="554"/>
        <end position="572"/>
    </location>
</feature>
<feature type="transmembrane region" description="Helical" evidence="9">
    <location>
        <begin position="468"/>
        <end position="485"/>
    </location>
</feature>
<keyword evidence="8 9" id="KW-0472">Membrane</keyword>
<dbReference type="PANTHER" id="PTHR11629">
    <property type="entry name" value="VACUOLAR PROTON ATPASES"/>
    <property type="match status" value="1"/>
</dbReference>
<evidence type="ECO:0000256" key="6">
    <source>
        <dbReference type="ARBA" id="ARBA00022989"/>
    </source>
</evidence>
<keyword evidence="3 9" id="KW-0813">Transport</keyword>
<evidence type="ECO:0000313" key="11">
    <source>
        <dbReference type="EMBL" id="KAG0590257.1"/>
    </source>
</evidence>
<dbReference type="EMBL" id="CM026421">
    <property type="protein sequence ID" value="KAG0590257.1"/>
    <property type="molecule type" value="Genomic_DNA"/>
</dbReference>
<reference evidence="11" key="1">
    <citation type="submission" date="2020-06" db="EMBL/GenBank/DDBJ databases">
        <title>WGS assembly of Ceratodon purpureus strain R40.</title>
        <authorList>
            <person name="Carey S.B."/>
            <person name="Jenkins J."/>
            <person name="Shu S."/>
            <person name="Lovell J.T."/>
            <person name="Sreedasyam A."/>
            <person name="Maumus F."/>
            <person name="Tiley G.P."/>
            <person name="Fernandez-Pozo N."/>
            <person name="Barry K."/>
            <person name="Chen C."/>
            <person name="Wang M."/>
            <person name="Lipzen A."/>
            <person name="Daum C."/>
            <person name="Saski C.A."/>
            <person name="Payton A.C."/>
            <person name="Mcbreen J.C."/>
            <person name="Conrad R.E."/>
            <person name="Kollar L.M."/>
            <person name="Olsson S."/>
            <person name="Huttunen S."/>
            <person name="Landis J.B."/>
            <person name="Wickett N.J."/>
            <person name="Johnson M.G."/>
            <person name="Rensing S.A."/>
            <person name="Grimwood J."/>
            <person name="Schmutz J."/>
            <person name="Mcdaniel S.F."/>
        </authorList>
    </citation>
    <scope>NUCLEOTIDE SEQUENCE</scope>
    <source>
        <strain evidence="11">R40</strain>
    </source>
</reference>
<dbReference type="Pfam" id="PF01496">
    <property type="entry name" value="V_ATPase_I"/>
    <property type="match status" value="1"/>
</dbReference>
<evidence type="ECO:0000256" key="10">
    <source>
        <dbReference type="SAM" id="Coils"/>
    </source>
</evidence>
<dbReference type="GO" id="GO:0000220">
    <property type="term" value="C:vacuolar proton-transporting V-type ATPase, V0 domain"/>
    <property type="evidence" value="ECO:0007669"/>
    <property type="project" value="InterPro"/>
</dbReference>
<sequence>MVAMDLFRSEEMSLVQLIIPAESAHDTVTYLAELGLLQFKDLNPDKSPFQRTYANQVKRCGEMARKLRYFHDQIAKAGQTPSYRPMLDRPMLDKDIDLDELESKLTDLEAELLEINANTDKLQRTHSELTELQLVLEKAGAFFSSARNAATTVQQQRADTENGSSIEEAIDRPLLQEQEMQTEPSKQARLGFIAGVVPKAKAASFERILFRATRGNMFLKQAPIEEPVIDPATGEKVEKIVFVVFFAGERAKTKVVKICEAFGANRYPFPEDPNRQWQMKSEVESRLGELQNTLDAGMHHRDNVFNNIGYNLEQWTVMVRREKAVYHTLNMLSIDVTRKCLVAEGWCPVSAKPKIQDALQRAAYDSNSQVNTIFQVLHTKESPPTYFETNKFTNAFQEIVEAYGVGRYQEANPGCFTIVTFPFLFAVMFGDWGHGICLLLGALYLVLSEKRLGKQKLGDIMEMAYGGRYVILLMAIFSIYTGFIYNEFFSVPFGIFGGTAYRCPDPAYSNDACPMASTSGLEKYRSDPYEFGVDPVWHGSRSELPFTNSLKMKMSILLGISQMNLGIVLSYFNARYFRSALDVWYQFIPQLLFLNALFGYLSFLIVLKWCQGSKPDLYHVMIYMFLSPMEDLGENQLFMGQTYVQIVLLVVAMVAVPWMLFPKPLILRKQHIQKMQGRAYGVLGGSDTESTDLEVDGEHEEEEFEFGEVLVHQMIHTIEFVLGAVSNTASYLRLWALSLAHAQLSAVFYDRVLMFAWEYSNPVIRLIGLVVFAFVTFGVLLLMETLSAFLHALRLHWVEFQNKFYQGDGYKFHPFAFKTLTEEDDM</sequence>
<comment type="function">
    <text evidence="9">Essential component of the vacuolar proton pump (V-ATPase), a multimeric enzyme that catalyzes the translocation of protons across the membranes. Required for assembly and activity of the V-ATPase.</text>
</comment>
<name>A0A8T0J3T7_CERPU</name>
<dbReference type="GO" id="GO:0046961">
    <property type="term" value="F:proton-transporting ATPase activity, rotational mechanism"/>
    <property type="evidence" value="ECO:0007669"/>
    <property type="project" value="InterPro"/>
</dbReference>
<feature type="transmembrane region" description="Helical" evidence="9">
    <location>
        <begin position="584"/>
        <end position="607"/>
    </location>
</feature>
<keyword evidence="5 9" id="KW-0375">Hydrogen ion transport</keyword>
<keyword evidence="7 9" id="KW-0406">Ion transport</keyword>
<keyword evidence="10" id="KW-0175">Coiled coil</keyword>
<evidence type="ECO:0000256" key="8">
    <source>
        <dbReference type="ARBA" id="ARBA00023136"/>
    </source>
</evidence>
<keyword evidence="4 9" id="KW-0812">Transmembrane</keyword>
<dbReference type="Proteomes" id="UP000822688">
    <property type="component" value="Chromosome 1"/>
</dbReference>